<evidence type="ECO:0008006" key="4">
    <source>
        <dbReference type="Google" id="ProtNLM"/>
    </source>
</evidence>
<feature type="transmembrane region" description="Helical" evidence="1">
    <location>
        <begin position="12"/>
        <end position="30"/>
    </location>
</feature>
<accession>A0A250DI10</accession>
<feature type="transmembrane region" description="Helical" evidence="1">
    <location>
        <begin position="42"/>
        <end position="62"/>
    </location>
</feature>
<protein>
    <recommendedName>
        <fullName evidence="4">DUF2568 domain-containing protein</fullName>
    </recommendedName>
</protein>
<dbReference type="AlphaFoldDB" id="A0A250DI10"/>
<sequence length="121" mass="12824">MRDGLLKSRALITLVDWVAVLAEIALLFAWKAAAMQGAGRVLVAWLVISGLGGCACILAPTGRLPPPAFGHLLLVVCSVLSGGALFWFGHSLLGALALMGLFGTCVYRHRCDAAERVPRLR</sequence>
<gene>
    <name evidence="2" type="ORF">CKY39_12255</name>
</gene>
<reference evidence="2 3" key="1">
    <citation type="submission" date="2017-09" db="EMBL/GenBank/DDBJ databases">
        <title>The diverse metabolic capabilities of V. boronicumulans make it an excellent choice for continued studies on novel biodegradation.</title>
        <authorList>
            <person name="Sun S."/>
        </authorList>
    </citation>
    <scope>NUCLEOTIDE SEQUENCE [LARGE SCALE GENOMIC DNA]</scope>
    <source>
        <strain evidence="2 3">J1</strain>
    </source>
</reference>
<name>A0A250DI10_9BURK</name>
<dbReference type="Proteomes" id="UP000217154">
    <property type="component" value="Chromosome"/>
</dbReference>
<dbReference type="EMBL" id="CP023284">
    <property type="protein sequence ID" value="ATA53904.1"/>
    <property type="molecule type" value="Genomic_DNA"/>
</dbReference>
<proteinExistence type="predicted"/>
<keyword evidence="1" id="KW-0472">Membrane</keyword>
<organism evidence="2 3">
    <name type="scientific">Variovorax boronicumulans</name>
    <dbReference type="NCBI Taxonomy" id="436515"/>
    <lineage>
        <taxon>Bacteria</taxon>
        <taxon>Pseudomonadati</taxon>
        <taxon>Pseudomonadota</taxon>
        <taxon>Betaproteobacteria</taxon>
        <taxon>Burkholderiales</taxon>
        <taxon>Comamonadaceae</taxon>
        <taxon>Variovorax</taxon>
    </lineage>
</organism>
<dbReference type="KEGG" id="vbo:CKY39_12255"/>
<evidence type="ECO:0000256" key="1">
    <source>
        <dbReference type="SAM" id="Phobius"/>
    </source>
</evidence>
<keyword evidence="1" id="KW-0812">Transmembrane</keyword>
<keyword evidence="1" id="KW-1133">Transmembrane helix</keyword>
<dbReference type="RefSeq" id="WP_095744647.1">
    <property type="nucleotide sequence ID" value="NZ_CP023284.1"/>
</dbReference>
<evidence type="ECO:0000313" key="2">
    <source>
        <dbReference type="EMBL" id="ATA53904.1"/>
    </source>
</evidence>
<evidence type="ECO:0000313" key="3">
    <source>
        <dbReference type="Proteomes" id="UP000217154"/>
    </source>
</evidence>